<reference evidence="3 4" key="1">
    <citation type="submission" date="2020-08" db="EMBL/GenBank/DDBJ databases">
        <title>Genomic Encyclopedia of Type Strains, Phase IV (KMG-IV): sequencing the most valuable type-strain genomes for metagenomic binning, comparative biology and taxonomic classification.</title>
        <authorList>
            <person name="Goeker M."/>
        </authorList>
    </citation>
    <scope>NUCLEOTIDE SEQUENCE [LARGE SCALE GENOMIC DNA]</scope>
    <source>
        <strain evidence="3 4">DSM 23447</strain>
    </source>
</reference>
<evidence type="ECO:0000256" key="1">
    <source>
        <dbReference type="SAM" id="Phobius"/>
    </source>
</evidence>
<evidence type="ECO:0000313" key="4">
    <source>
        <dbReference type="Proteomes" id="UP000547011"/>
    </source>
</evidence>
<dbReference type="InterPro" id="IPR029069">
    <property type="entry name" value="HotDog_dom_sf"/>
</dbReference>
<feature type="transmembrane region" description="Helical" evidence="1">
    <location>
        <begin position="44"/>
        <end position="65"/>
    </location>
</feature>
<dbReference type="SUPFAM" id="SSF54637">
    <property type="entry name" value="Thioesterase/thiol ester dehydrase-isomerase"/>
    <property type="match status" value="1"/>
</dbReference>
<dbReference type="InterPro" id="IPR012660">
    <property type="entry name" value="YiiD_C"/>
</dbReference>
<keyword evidence="1" id="KW-0812">Transmembrane</keyword>
<dbReference type="Gene3D" id="3.10.129.10">
    <property type="entry name" value="Hotdog Thioesterase"/>
    <property type="match status" value="1"/>
</dbReference>
<keyword evidence="1" id="KW-0472">Membrane</keyword>
<sequence>MTTSALAEYLHTHMPLSRSMAVSVVSASATEVGLEAPLPPNLNVHGTMFGGSIATLALLAAWSVVHLRLDEDRFAGQLVVSRSETQYLRPISGAARATARLDGLDLDGFSRQLNRHGKARLTVTAEVLSEEHVAARLVATFAAIAEADRAPQA</sequence>
<accession>A0A7W6NAH3</accession>
<name>A0A7W6NAH3_9HYPH</name>
<dbReference type="EMBL" id="JACIEW010000001">
    <property type="protein sequence ID" value="MBB4050681.1"/>
    <property type="molecule type" value="Genomic_DNA"/>
</dbReference>
<dbReference type="RefSeq" id="WP_183309467.1">
    <property type="nucleotide sequence ID" value="NZ_JACIEW010000001.1"/>
</dbReference>
<gene>
    <name evidence="3" type="ORF">GGR20_000299</name>
</gene>
<keyword evidence="4" id="KW-1185">Reference proteome</keyword>
<feature type="domain" description="Thioesterase putative" evidence="2">
    <location>
        <begin position="4"/>
        <end position="143"/>
    </location>
</feature>
<comment type="caution">
    <text evidence="3">The sequence shown here is derived from an EMBL/GenBank/DDBJ whole genome shotgun (WGS) entry which is preliminary data.</text>
</comment>
<proteinExistence type="predicted"/>
<dbReference type="AlphaFoldDB" id="A0A7W6NAH3"/>
<protein>
    <submittedName>
        <fullName evidence="3">Thioesterase domain-containing protein</fullName>
    </submittedName>
</protein>
<organism evidence="3 4">
    <name type="scientific">Devosia subaequoris</name>
    <dbReference type="NCBI Taxonomy" id="395930"/>
    <lineage>
        <taxon>Bacteria</taxon>
        <taxon>Pseudomonadati</taxon>
        <taxon>Pseudomonadota</taxon>
        <taxon>Alphaproteobacteria</taxon>
        <taxon>Hyphomicrobiales</taxon>
        <taxon>Devosiaceae</taxon>
        <taxon>Devosia</taxon>
    </lineage>
</organism>
<evidence type="ECO:0000313" key="3">
    <source>
        <dbReference type="EMBL" id="MBB4050681.1"/>
    </source>
</evidence>
<evidence type="ECO:0000259" key="2">
    <source>
        <dbReference type="Pfam" id="PF09500"/>
    </source>
</evidence>
<dbReference type="NCBIfam" id="TIGR02447">
    <property type="entry name" value="yiiD_Cterm"/>
    <property type="match status" value="1"/>
</dbReference>
<dbReference type="Pfam" id="PF09500">
    <property type="entry name" value="YiiD_C"/>
    <property type="match status" value="1"/>
</dbReference>
<dbReference type="Proteomes" id="UP000547011">
    <property type="component" value="Unassembled WGS sequence"/>
</dbReference>
<keyword evidence="1" id="KW-1133">Transmembrane helix</keyword>